<protein>
    <submittedName>
        <fullName evidence="2">NYN domain-containing protein</fullName>
    </submittedName>
</protein>
<sequence>MNEPIKRIALLIDYDNFNNEEDLDILLKELNKEDQLVVTSIAYISNTETTGKKTKDKWIKFNLTPKLCVGYGNNKNVADIEIAIDSMELLNKDFINSFCYATNDSDFSSIIKKVKSENKFVIGASSKNMRDTYTSLCDEFISVNLIKEAKDKKSDLVNKDIIALVDKIKNFFIEQNKQNSKLYLSQISEFLKKDSRNFNPKNYGASNSKLLSFFEKELSSFFNVIRDKDNTTYYISIKSK</sequence>
<keyword evidence="3" id="KW-1185">Reference proteome</keyword>
<comment type="caution">
    <text evidence="2">The sequence shown here is derived from an EMBL/GenBank/DDBJ whole genome shotgun (WGS) entry which is preliminary data.</text>
</comment>
<proteinExistence type="predicted"/>
<dbReference type="GO" id="GO:0004540">
    <property type="term" value="F:RNA nuclease activity"/>
    <property type="evidence" value="ECO:0007669"/>
    <property type="project" value="InterPro"/>
</dbReference>
<reference evidence="2 3" key="1">
    <citation type="submission" date="2019-03" db="EMBL/GenBank/DDBJ databases">
        <title>Characterization of a novel Mycoplasma cynos real-time PCR assay.</title>
        <authorList>
            <person name="Tallmadge R.L."/>
            <person name="Mitchell P.K."/>
            <person name="Goodman L."/>
        </authorList>
    </citation>
    <scope>NUCLEOTIDE SEQUENCE [LARGE SCALE GENOMIC DNA]</scope>
    <source>
        <strain evidence="2 3">1642</strain>
    </source>
</reference>
<feature type="domain" description="NYN" evidence="1">
    <location>
        <begin position="7"/>
        <end position="143"/>
    </location>
</feature>
<dbReference type="EMBL" id="SMDN01000007">
    <property type="protein sequence ID" value="TQC51502.1"/>
    <property type="molecule type" value="Genomic_DNA"/>
</dbReference>
<evidence type="ECO:0000313" key="2">
    <source>
        <dbReference type="EMBL" id="TQC51502.1"/>
    </source>
</evidence>
<gene>
    <name evidence="2" type="ORF">E1I18_02350</name>
</gene>
<accession>A0A507SQ46</accession>
<dbReference type="Proteomes" id="UP000320801">
    <property type="component" value="Unassembled WGS sequence"/>
</dbReference>
<dbReference type="PANTHER" id="PTHR35811:SF1">
    <property type="entry name" value="HTH OST-TYPE DOMAIN-CONTAINING PROTEIN"/>
    <property type="match status" value="1"/>
</dbReference>
<dbReference type="Gene3D" id="3.40.50.1010">
    <property type="entry name" value="5'-nuclease"/>
    <property type="match status" value="1"/>
</dbReference>
<dbReference type="InterPro" id="IPR021139">
    <property type="entry name" value="NYN"/>
</dbReference>
<evidence type="ECO:0000313" key="3">
    <source>
        <dbReference type="Proteomes" id="UP000320801"/>
    </source>
</evidence>
<dbReference type="Pfam" id="PF01936">
    <property type="entry name" value="NYN"/>
    <property type="match status" value="1"/>
</dbReference>
<dbReference type="PANTHER" id="PTHR35811">
    <property type="entry name" value="SLR1870 PROTEIN"/>
    <property type="match status" value="1"/>
</dbReference>
<evidence type="ECO:0000259" key="1">
    <source>
        <dbReference type="Pfam" id="PF01936"/>
    </source>
</evidence>
<dbReference type="RefSeq" id="WP_141483995.1">
    <property type="nucleotide sequence ID" value="NZ_SMDN01000007.1"/>
</dbReference>
<dbReference type="AlphaFoldDB" id="A0A507SQ46"/>
<name>A0A507SQ46_9BACT</name>
<dbReference type="OrthoDB" id="9783963at2"/>
<organism evidence="2 3">
    <name type="scientific">Mycoplasmopsis mucosicanis</name>
    <dbReference type="NCBI Taxonomy" id="458208"/>
    <lineage>
        <taxon>Bacteria</taxon>
        <taxon>Bacillati</taxon>
        <taxon>Mycoplasmatota</taxon>
        <taxon>Mycoplasmoidales</taxon>
        <taxon>Metamycoplasmataceae</taxon>
        <taxon>Mycoplasmopsis</taxon>
    </lineage>
</organism>